<evidence type="ECO:0000259" key="1">
    <source>
        <dbReference type="Pfam" id="PF01702"/>
    </source>
</evidence>
<dbReference type="EMBL" id="CAJJDM010000025">
    <property type="protein sequence ID" value="CAD8057738.1"/>
    <property type="molecule type" value="Genomic_DNA"/>
</dbReference>
<dbReference type="NCBIfam" id="TIGR00449">
    <property type="entry name" value="tgt_general"/>
    <property type="match status" value="1"/>
</dbReference>
<dbReference type="OMA" id="VPHIAHD"/>
<evidence type="ECO:0000313" key="2">
    <source>
        <dbReference type="EMBL" id="CAD8057738.1"/>
    </source>
</evidence>
<dbReference type="PANTHER" id="PTHR46064:SF1">
    <property type="entry name" value="QUEUINE TRNA-RIBOSYLTRANSFERASE ACCESSORY SUBUNIT 2"/>
    <property type="match status" value="1"/>
</dbReference>
<organism evidence="2 3">
    <name type="scientific">Paramecium primaurelia</name>
    <dbReference type="NCBI Taxonomy" id="5886"/>
    <lineage>
        <taxon>Eukaryota</taxon>
        <taxon>Sar</taxon>
        <taxon>Alveolata</taxon>
        <taxon>Ciliophora</taxon>
        <taxon>Intramacronucleata</taxon>
        <taxon>Oligohymenophorea</taxon>
        <taxon>Peniculida</taxon>
        <taxon>Parameciidae</taxon>
        <taxon>Paramecium</taxon>
    </lineage>
</organism>
<accession>A0A8S1KR47</accession>
<dbReference type="Pfam" id="PF01702">
    <property type="entry name" value="TGT"/>
    <property type="match status" value="1"/>
</dbReference>
<feature type="domain" description="tRNA-guanine(15) transglycosylase-like" evidence="1">
    <location>
        <begin position="4"/>
        <end position="373"/>
    </location>
</feature>
<sequence>MKKSPLFIYTTRMGAYYHLTPFNQQSLNLDTCLISAGDFFHMENTLNKLQSETNISFRQYINQENKTLYMTSIDSYKIKCVEGQSNQDGVKIAQLEGIKPITNQQYNKLARLINPEILVSLTEQPGMDAGQKSMKRSYQKSSKFLKESLDELKDTQISIYGAIQGGLDTDLKIIAAEEQKFAIDYPNFRGFTLYGFNKGSSWQDKEDALSVLQSIYDGYNLSYILAGYGDILSILWGMSWGIEGFEVEEPFRFAQDLKVILIPNFDAKDSDIEQFSGDKINFYELEGKKINYINFPINSDVKENVPLNPDCQCFACKNHTKLYISHLVECKEMNAQVLLTIHNTHQYQKLQQKLQEMQNQKQLNQWIRWFLQQL</sequence>
<dbReference type="GO" id="GO:0006400">
    <property type="term" value="P:tRNA modification"/>
    <property type="evidence" value="ECO:0007669"/>
    <property type="project" value="InterPro"/>
</dbReference>
<dbReference type="InterPro" id="IPR050852">
    <property type="entry name" value="Queuine_tRNA-ribosyltrfase"/>
</dbReference>
<dbReference type="AlphaFoldDB" id="A0A8S1KR47"/>
<dbReference type="InterPro" id="IPR002616">
    <property type="entry name" value="tRNA_ribo_trans-like"/>
</dbReference>
<keyword evidence="3" id="KW-1185">Reference proteome</keyword>
<comment type="caution">
    <text evidence="2">The sequence shown here is derived from an EMBL/GenBank/DDBJ whole genome shotgun (WGS) entry which is preliminary data.</text>
</comment>
<evidence type="ECO:0000313" key="3">
    <source>
        <dbReference type="Proteomes" id="UP000688137"/>
    </source>
</evidence>
<name>A0A8S1KR47_PARPR</name>
<reference evidence="2" key="1">
    <citation type="submission" date="2021-01" db="EMBL/GenBank/DDBJ databases">
        <authorList>
            <consortium name="Genoscope - CEA"/>
            <person name="William W."/>
        </authorList>
    </citation>
    <scope>NUCLEOTIDE SEQUENCE</scope>
</reference>
<protein>
    <recommendedName>
        <fullName evidence="1">tRNA-guanine(15) transglycosylase-like domain-containing protein</fullName>
    </recommendedName>
</protein>
<dbReference type="Proteomes" id="UP000688137">
    <property type="component" value="Unassembled WGS sequence"/>
</dbReference>
<dbReference type="PANTHER" id="PTHR46064">
    <property type="entry name" value="QUEUINE TRNA-RIBOSYLTRANSFERASE ACCESSORY SUBUNIT 2"/>
    <property type="match status" value="1"/>
</dbReference>
<proteinExistence type="predicted"/>
<gene>
    <name evidence="2" type="ORF">PPRIM_AZ9-3.1.T0260194</name>
</gene>